<proteinExistence type="predicted"/>
<gene>
    <name evidence="3" type="primary">LOC120104626</name>
</gene>
<dbReference type="GeneID" id="120104626"/>
<dbReference type="Proteomes" id="UP000228380">
    <property type="component" value="Unplaced"/>
</dbReference>
<reference evidence="3" key="1">
    <citation type="submission" date="2025-08" db="UniProtKB">
        <authorList>
            <consortium name="RefSeq"/>
        </authorList>
    </citation>
    <scope>IDENTIFICATION</scope>
    <source>
        <tissue evidence="3">Young leaves</tissue>
    </source>
</reference>
<dbReference type="KEGG" id="pda:120104626"/>
<feature type="compositionally biased region" description="Polar residues" evidence="1">
    <location>
        <begin position="39"/>
        <end position="53"/>
    </location>
</feature>
<feature type="region of interest" description="Disordered" evidence="1">
    <location>
        <begin position="1"/>
        <end position="55"/>
    </location>
</feature>
<accession>A0A8B8ZKP3</accession>
<feature type="compositionally biased region" description="Basic and acidic residues" evidence="1">
    <location>
        <begin position="203"/>
        <end position="216"/>
    </location>
</feature>
<organism evidence="2 3">
    <name type="scientific">Phoenix dactylifera</name>
    <name type="common">Date palm</name>
    <dbReference type="NCBI Taxonomy" id="42345"/>
    <lineage>
        <taxon>Eukaryota</taxon>
        <taxon>Viridiplantae</taxon>
        <taxon>Streptophyta</taxon>
        <taxon>Embryophyta</taxon>
        <taxon>Tracheophyta</taxon>
        <taxon>Spermatophyta</taxon>
        <taxon>Magnoliopsida</taxon>
        <taxon>Liliopsida</taxon>
        <taxon>Arecaceae</taxon>
        <taxon>Coryphoideae</taxon>
        <taxon>Phoeniceae</taxon>
        <taxon>Phoenix</taxon>
    </lineage>
</organism>
<dbReference type="RefSeq" id="XP_038972038.1">
    <property type="nucleotide sequence ID" value="XM_039116110.1"/>
</dbReference>
<feature type="compositionally biased region" description="Basic residues" evidence="1">
    <location>
        <begin position="180"/>
        <end position="192"/>
    </location>
</feature>
<dbReference type="OrthoDB" id="667051at2759"/>
<feature type="compositionally biased region" description="Basic and acidic residues" evidence="1">
    <location>
        <begin position="163"/>
        <end position="179"/>
    </location>
</feature>
<dbReference type="AlphaFoldDB" id="A0A8B8ZKP3"/>
<keyword evidence="2" id="KW-1185">Reference proteome</keyword>
<sequence length="324" mass="35425">MELQNLRNGDPPSSELAEPNHGEHHLDPPLSPLRFPSNDVDSSCSTPYVSAPSSPGRGGVAGGYFFSAPTSPMHFILSSAGGGGGRFPSDSLDASVAGSFEFEFSARLTPSAAAFATGSMTSADELFLNGQIRPMKLCSHLQWPQVLAPLLDLNEQEEDDDESERHPPEMAARGRDLKLRSRSIRRRARSHSPLRNAPLHWQMEVEEREDRAKDVEPVPDPKQIEAEAATLSVSASSSRSSSTSSSSSSSSSSRRTSKKWVFLKDLLYRSKSEGRERGNTKEKFWRSISFLPYRQGLLGCLGFTSRSYGAINGISRTLHPVSSK</sequence>
<protein>
    <submittedName>
        <fullName evidence="3">Uncharacterized protein LOC120104626</fullName>
    </submittedName>
</protein>
<feature type="compositionally biased region" description="Low complexity" evidence="1">
    <location>
        <begin position="228"/>
        <end position="253"/>
    </location>
</feature>
<dbReference type="Pfam" id="PF07816">
    <property type="entry name" value="DUF1645"/>
    <property type="match status" value="1"/>
</dbReference>
<evidence type="ECO:0000256" key="1">
    <source>
        <dbReference type="SAM" id="MobiDB-lite"/>
    </source>
</evidence>
<feature type="compositionally biased region" description="Basic and acidic residues" evidence="1">
    <location>
        <begin position="18"/>
        <end position="27"/>
    </location>
</feature>
<dbReference type="PANTHER" id="PTHR33095">
    <property type="entry name" value="OS07G0619500 PROTEIN"/>
    <property type="match status" value="1"/>
</dbReference>
<dbReference type="InterPro" id="IPR012442">
    <property type="entry name" value="DUF1645_plant"/>
</dbReference>
<dbReference type="PANTHER" id="PTHR33095:SF57">
    <property type="entry name" value="EXPRESSED PROTEIN"/>
    <property type="match status" value="1"/>
</dbReference>
<evidence type="ECO:0000313" key="3">
    <source>
        <dbReference type="RefSeq" id="XP_038972038.1"/>
    </source>
</evidence>
<name>A0A8B8ZKP3_PHODC</name>
<evidence type="ECO:0000313" key="2">
    <source>
        <dbReference type="Proteomes" id="UP000228380"/>
    </source>
</evidence>
<feature type="region of interest" description="Disordered" evidence="1">
    <location>
        <begin position="155"/>
        <end position="253"/>
    </location>
</feature>